<dbReference type="GO" id="GO:0005886">
    <property type="term" value="C:plasma membrane"/>
    <property type="evidence" value="ECO:0007669"/>
    <property type="project" value="UniProtKB-SubCell"/>
</dbReference>
<accession>A0A7Y7IFZ6</accession>
<name>A0A7Y7IFZ6_9MICC</name>
<evidence type="ECO:0000313" key="5">
    <source>
        <dbReference type="EMBL" id="NVM94186.1"/>
    </source>
</evidence>
<dbReference type="InterPro" id="IPR036259">
    <property type="entry name" value="MFS_trans_sf"/>
</dbReference>
<gene>
    <name evidence="5" type="ORF">G6034_04535</name>
</gene>
<dbReference type="Proteomes" id="UP000543556">
    <property type="component" value="Unassembled WGS sequence"/>
</dbReference>
<evidence type="ECO:0000256" key="2">
    <source>
        <dbReference type="ARBA" id="ARBA00022448"/>
    </source>
</evidence>
<dbReference type="RefSeq" id="WP_176633917.1">
    <property type="nucleotide sequence ID" value="NZ_JAAMFM010000004.1"/>
</dbReference>
<reference evidence="5 6" key="1">
    <citation type="submission" date="2020-02" db="EMBL/GenBank/DDBJ databases">
        <title>Genome sequence of strain AETb3-4.</title>
        <authorList>
            <person name="Gao J."/>
            <person name="Zhang X."/>
        </authorList>
    </citation>
    <scope>NUCLEOTIDE SEQUENCE [LARGE SCALE GENOMIC DNA]</scope>
    <source>
        <strain evidence="5 6">AETb3-4</strain>
    </source>
</reference>
<dbReference type="PANTHER" id="PTHR43045">
    <property type="entry name" value="SHIKIMATE TRANSPORTER"/>
    <property type="match status" value="1"/>
</dbReference>
<evidence type="ECO:0000256" key="3">
    <source>
        <dbReference type="ARBA" id="ARBA00022475"/>
    </source>
</evidence>
<evidence type="ECO:0000313" key="6">
    <source>
        <dbReference type="Proteomes" id="UP000543556"/>
    </source>
</evidence>
<evidence type="ECO:0000256" key="1">
    <source>
        <dbReference type="ARBA" id="ARBA00004651"/>
    </source>
</evidence>
<organism evidence="5 6">
    <name type="scientific">Arthrobacter wenxiniae</name>
    <dbReference type="NCBI Taxonomy" id="2713570"/>
    <lineage>
        <taxon>Bacteria</taxon>
        <taxon>Bacillati</taxon>
        <taxon>Actinomycetota</taxon>
        <taxon>Actinomycetes</taxon>
        <taxon>Micrococcales</taxon>
        <taxon>Micrococcaceae</taxon>
        <taxon>Arthrobacter</taxon>
    </lineage>
</organism>
<comment type="caution">
    <text evidence="5">The sequence shown here is derived from an EMBL/GenBank/DDBJ whole genome shotgun (WGS) entry which is preliminary data.</text>
</comment>
<dbReference type="PANTHER" id="PTHR43045:SF1">
    <property type="entry name" value="SHIKIMATE TRANSPORTER"/>
    <property type="match status" value="1"/>
</dbReference>
<comment type="subcellular location">
    <subcellularLocation>
        <location evidence="1">Cell membrane</location>
        <topology evidence="1">Multi-pass membrane protein</topology>
    </subcellularLocation>
</comment>
<sequence length="222" mass="22933">MRSSSADHWPSPLWPPAFVEARKNGQIATLPAAVLLTRHWHYVVGVIHCAFIAAVNTVLGALAIKSARYVAHVNNTITLWLVVAANFVALFTESLSVKLADPLGRRPVLIQAVASAVLTPLFLPSLDSGSGPLMVLESVVCLACGHAAANAVWPSFHGEAFSTTVHFSGPATGTRIVLLTAGFAPATVTAMGGIQPGPGGTGHPMQGSGDLAAARVAEAVFS</sequence>
<keyword evidence="4" id="KW-0812">Transmembrane</keyword>
<dbReference type="SUPFAM" id="SSF103473">
    <property type="entry name" value="MFS general substrate transporter"/>
    <property type="match status" value="1"/>
</dbReference>
<keyword evidence="3" id="KW-1003">Cell membrane</keyword>
<keyword evidence="6" id="KW-1185">Reference proteome</keyword>
<feature type="transmembrane region" description="Helical" evidence="4">
    <location>
        <begin position="40"/>
        <end position="64"/>
    </location>
</feature>
<keyword evidence="4" id="KW-0472">Membrane</keyword>
<keyword evidence="2" id="KW-0813">Transport</keyword>
<keyword evidence="4" id="KW-1133">Transmembrane helix</keyword>
<dbReference type="AlphaFoldDB" id="A0A7Y7IFZ6"/>
<proteinExistence type="predicted"/>
<evidence type="ECO:0000256" key="4">
    <source>
        <dbReference type="SAM" id="Phobius"/>
    </source>
</evidence>
<feature type="transmembrane region" description="Helical" evidence="4">
    <location>
        <begin position="76"/>
        <end position="96"/>
    </location>
</feature>
<protein>
    <submittedName>
        <fullName evidence="5">MHS family MFS transporter</fullName>
    </submittedName>
</protein>
<dbReference type="EMBL" id="JAAMFM010000004">
    <property type="protein sequence ID" value="NVM94186.1"/>
    <property type="molecule type" value="Genomic_DNA"/>
</dbReference>